<protein>
    <submittedName>
        <fullName evidence="1">Uncharacterized protein</fullName>
    </submittedName>
</protein>
<dbReference type="HOGENOM" id="CLU_911740_0_0_6"/>
<organism evidence="1">
    <name type="scientific">Pseudomonas lactis</name>
    <dbReference type="NCBI Taxonomy" id="1615674"/>
    <lineage>
        <taxon>Bacteria</taxon>
        <taxon>Pseudomonadati</taxon>
        <taxon>Pseudomonadota</taxon>
        <taxon>Gammaproteobacteria</taxon>
        <taxon>Pseudomonadales</taxon>
        <taxon>Pseudomonadaceae</taxon>
        <taxon>Pseudomonas</taxon>
    </lineage>
</organism>
<reference evidence="1" key="1">
    <citation type="journal article" date="2012" name="PLoS Genet.">
        <title>Comparative Genomics of Plant-Associated Pseudomonas spp.: Insights into Diversity and Inheritance of Traits Involved in Multitrophic Interactions.</title>
        <authorList>
            <person name="Loper J.E."/>
            <person name="Hassan K.A."/>
            <person name="Mavrodi D.V."/>
            <person name="Davis E.W.II."/>
            <person name="Lim C.K."/>
            <person name="Shaffer B.T."/>
            <person name="Elbourne L.D."/>
            <person name="Stockwell V.O."/>
            <person name="Hartney S.L."/>
            <person name="Breakwell K."/>
            <person name="Henkels M.D."/>
            <person name="Tetu S.G."/>
            <person name="Rangel L.I."/>
            <person name="Kidarsa T.A."/>
            <person name="Wilson N.L."/>
            <person name="van de Mortel J.E."/>
            <person name="Song C."/>
            <person name="Blumhagen R."/>
            <person name="Radune D."/>
            <person name="Hostetler J.B."/>
            <person name="Brinkac L.M."/>
            <person name="Durkin A.S."/>
            <person name="Kluepfel D.A."/>
            <person name="Wechter W.P."/>
            <person name="Anderson A.J."/>
            <person name="Kim Y.C."/>
            <person name="Pierson L.S.III."/>
            <person name="Pierson E.A."/>
            <person name="Lindow S.E."/>
            <person name="Kobayashi D.Y."/>
            <person name="Raaijmakers J.M."/>
            <person name="Weller D.M."/>
            <person name="Thomashow L.S."/>
            <person name="Allen A.E."/>
            <person name="Paulsen I.T."/>
        </authorList>
    </citation>
    <scope>NUCLEOTIDE SEQUENCE [LARGE SCALE GENOMIC DNA]</scope>
    <source>
        <strain evidence="1">SS101</strain>
    </source>
</reference>
<accession>I4K4I2</accession>
<name>I4K4I2_9PSED</name>
<proteinExistence type="predicted"/>
<dbReference type="RefSeq" id="WP_003188435.1">
    <property type="nucleotide sequence ID" value="NZ_CM001513.1"/>
</dbReference>
<sequence length="305" mass="35507">MTFRLDLMNRAGLFCNYAAWHEQGDNWQDSAHLSLSYYLGACVYALEKMEKLQAESVEQFKEIEPGLRWKYDQVYFRSPGMFDIAASYSSFLLNLRLAQNTLLTVLGKRLKKSVPQSMTAFMSKLKSQPLDKIYRDMIESYWNTSGDELRHYRDLDQHRGLVLREFWIDRSGPDLKLLTYLPDNPLSHKSADFTYHKKKNALSYALAAFDDFHALVNDISVAVGFVQEKSFGNNHVISASMDQAVSLLFDPFQNKFCVHESLCCREKPEYRYHAQDADLDKYEFIKVNKLFPIKKSFSTHRTHSQ</sequence>
<dbReference type="EMBL" id="AHPN01000001">
    <property type="protein sequence ID" value="EIK59622.1"/>
    <property type="molecule type" value="Genomic_DNA"/>
</dbReference>
<comment type="caution">
    <text evidence="1">The sequence shown here is derived from an EMBL/GenBank/DDBJ whole genome shotgun (WGS) entry which is preliminary data.</text>
</comment>
<gene>
    <name evidence="1" type="ORF">PflSS101_0810</name>
</gene>
<dbReference type="AlphaFoldDB" id="I4K4I2"/>
<dbReference type="Proteomes" id="UP000003213">
    <property type="component" value="Chromosome"/>
</dbReference>
<evidence type="ECO:0000313" key="1">
    <source>
        <dbReference type="EMBL" id="EIK59622.1"/>
    </source>
</evidence>